<name>A0A9D4ZGE9_ADICA</name>
<keyword evidence="3" id="KW-1185">Reference proteome</keyword>
<gene>
    <name evidence="2" type="ORF">GOP47_0010460</name>
</gene>
<protein>
    <submittedName>
        <fullName evidence="2">Uncharacterized protein</fullName>
    </submittedName>
</protein>
<feature type="region of interest" description="Disordered" evidence="1">
    <location>
        <begin position="1"/>
        <end position="44"/>
    </location>
</feature>
<sequence length="797" mass="89951">MTRAGGQKKAKQVVGSSSQPKSKKAAKCVASISSEKEPQLEEVAPMELEGETQLQDVEHIVQDADNELQVVDDDLEQEIDEHVPAIIDKPLGSDILKSLMIHRGKAVPEVPLCHCLINTRVRELRPDLSNLKRDFIHEGYVPIKEKMAIEKARVKEASGGRKVWYPLTQSLLAWMVFSASYKKNVDKDEKKIPSGLPKEEREHKLMLIRKAVTKTFVRKIHRMLCIINPSLGKAWFDVLWGLPMFDASRKITLDDNLKSSYGILGGDHEFIRWCAKEVWMEQLLTEASRMLSLVVEKNIGGELLTLPKHLTLSDYFNDILFRYRDTLFEPLSKEMTVASPAIKQVDLPNAAQRVLYRSDSGSIGNMNEDTLRQVQEQQRNILEAEKLQLKKLPAKTGRPKVTVADTRGKECVDVNITHAEKRKKSVTSDMIYLPIQSFSRLSHRASKESVAVLESDYIILGKDILAGKFGGEFEKIRSFFLKAGGERRQRHKKTCAWSVDLCVVDLPTGSMVPGYEAMPSWNDISDDHVLYSLGIATACMDDGGWTLVMCSTSSLPIVEHMVSKVRMEVHLRWLAETTEPYAYTGKSEFVVKENAFHVLLLKRPGCTPLLHFEEGNTIGKELQQSLDSYILKHFLPSSRRSKQAGNIGSWQGGIEKSLVFMLMFVEFLTTSNSIVLEFGARTRPVLRACLHTGRCCLGMDNDHAIIENHLRPLIASHFVDVGASSSYVPVEDDDIEIFDFQVPTDWSLPCYVADMASFMCQRDDHFDRPLVEKQRTRSIFIDDLALHSDDTTSSEAL</sequence>
<dbReference type="Proteomes" id="UP000886520">
    <property type="component" value="Chromosome 10"/>
</dbReference>
<feature type="compositionally biased region" description="Basic residues" evidence="1">
    <location>
        <begin position="1"/>
        <end position="11"/>
    </location>
</feature>
<proteinExistence type="predicted"/>
<evidence type="ECO:0000256" key="1">
    <source>
        <dbReference type="SAM" id="MobiDB-lite"/>
    </source>
</evidence>
<dbReference type="EMBL" id="JABFUD020000010">
    <property type="protein sequence ID" value="KAI5074499.1"/>
    <property type="molecule type" value="Genomic_DNA"/>
</dbReference>
<evidence type="ECO:0000313" key="3">
    <source>
        <dbReference type="Proteomes" id="UP000886520"/>
    </source>
</evidence>
<organism evidence="2 3">
    <name type="scientific">Adiantum capillus-veneris</name>
    <name type="common">Maidenhair fern</name>
    <dbReference type="NCBI Taxonomy" id="13818"/>
    <lineage>
        <taxon>Eukaryota</taxon>
        <taxon>Viridiplantae</taxon>
        <taxon>Streptophyta</taxon>
        <taxon>Embryophyta</taxon>
        <taxon>Tracheophyta</taxon>
        <taxon>Polypodiopsida</taxon>
        <taxon>Polypodiidae</taxon>
        <taxon>Polypodiales</taxon>
        <taxon>Pteridineae</taxon>
        <taxon>Pteridaceae</taxon>
        <taxon>Vittarioideae</taxon>
        <taxon>Adiantum</taxon>
    </lineage>
</organism>
<reference evidence="2" key="1">
    <citation type="submission" date="2021-01" db="EMBL/GenBank/DDBJ databases">
        <title>Adiantum capillus-veneris genome.</title>
        <authorList>
            <person name="Fang Y."/>
            <person name="Liao Q."/>
        </authorList>
    </citation>
    <scope>NUCLEOTIDE SEQUENCE</scope>
    <source>
        <strain evidence="2">H3</strain>
        <tissue evidence="2">Leaf</tissue>
    </source>
</reference>
<dbReference type="AlphaFoldDB" id="A0A9D4ZGE9"/>
<accession>A0A9D4ZGE9</accession>
<evidence type="ECO:0000313" key="2">
    <source>
        <dbReference type="EMBL" id="KAI5074499.1"/>
    </source>
</evidence>
<comment type="caution">
    <text evidence="2">The sequence shown here is derived from an EMBL/GenBank/DDBJ whole genome shotgun (WGS) entry which is preliminary data.</text>
</comment>